<keyword evidence="2" id="KW-0255">Endonuclease</keyword>
<sequence>MAEAILRACPVCSKQLTAKQLSKNPNKVVCSMGCALALRTKKAAERNMRSCAGCGASYSLKPNSKYCSRACMARSLRPGNMQCPGCGISFTPVRIHSRNGRYCTAYSAAFVPFCMSDCEGKRAVQAGISCKWCEALFTPIRWDNASHGFYISSTKTTCSDECSHKAYPYTDERRKAQSERYSLGGHPNWQGGSHKAGFRGHDWLAIAESVREKAGRCCERCAKSEADNGRRLDVNHKTPFHQSKNKLQANKLSNLEALCRSCHQKTDWIWRRDNAVQFSLSFR</sequence>
<accession>A0A1G8TAM1</accession>
<evidence type="ECO:0000313" key="3">
    <source>
        <dbReference type="Proteomes" id="UP000182894"/>
    </source>
</evidence>
<evidence type="ECO:0000259" key="1">
    <source>
        <dbReference type="SMART" id="SM00507"/>
    </source>
</evidence>
<reference evidence="3" key="1">
    <citation type="submission" date="2016-10" db="EMBL/GenBank/DDBJ databases">
        <authorList>
            <person name="Varghese N."/>
            <person name="Submissions S."/>
        </authorList>
    </citation>
    <scope>NUCLEOTIDE SEQUENCE [LARGE SCALE GENOMIC DNA]</scope>
    <source>
        <strain evidence="3">ATCC 700689</strain>
    </source>
</reference>
<dbReference type="STRING" id="89065.SAMN05216605_12821"/>
<dbReference type="InterPro" id="IPR002711">
    <property type="entry name" value="HNH"/>
</dbReference>
<protein>
    <submittedName>
        <fullName evidence="2">HNH endonuclease</fullName>
    </submittedName>
</protein>
<dbReference type="GO" id="GO:0008270">
    <property type="term" value="F:zinc ion binding"/>
    <property type="evidence" value="ECO:0007669"/>
    <property type="project" value="InterPro"/>
</dbReference>
<keyword evidence="3" id="KW-1185">Reference proteome</keyword>
<dbReference type="Pfam" id="PF01844">
    <property type="entry name" value="HNH"/>
    <property type="match status" value="1"/>
</dbReference>
<gene>
    <name evidence="2" type="ORF">SAMN05216605_12821</name>
</gene>
<keyword evidence="2" id="KW-0540">Nuclease</keyword>
<dbReference type="GO" id="GO:0003676">
    <property type="term" value="F:nucleic acid binding"/>
    <property type="evidence" value="ECO:0007669"/>
    <property type="project" value="InterPro"/>
</dbReference>
<keyword evidence="2" id="KW-0378">Hydrolase</keyword>
<dbReference type="Proteomes" id="UP000182894">
    <property type="component" value="Unassembled WGS sequence"/>
</dbReference>
<dbReference type="InterPro" id="IPR003615">
    <property type="entry name" value="HNH_nuc"/>
</dbReference>
<dbReference type="OrthoDB" id="9802640at2"/>
<feature type="domain" description="HNH nuclease" evidence="1">
    <location>
        <begin position="205"/>
        <end position="264"/>
    </location>
</feature>
<name>A0A1G8TAM1_9PSED</name>
<dbReference type="CDD" id="cd00085">
    <property type="entry name" value="HNHc"/>
    <property type="match status" value="1"/>
</dbReference>
<dbReference type="RefSeq" id="WP_083370815.1">
    <property type="nucleotide sequence ID" value="NZ_FNCO01000028.1"/>
</dbReference>
<dbReference type="AlphaFoldDB" id="A0A1G8TAM1"/>
<dbReference type="EMBL" id="FNCO01000028">
    <property type="protein sequence ID" value="SDJ38626.1"/>
    <property type="molecule type" value="Genomic_DNA"/>
</dbReference>
<proteinExistence type="predicted"/>
<organism evidence="2 3">
    <name type="scientific">Pseudomonas abietaniphila</name>
    <dbReference type="NCBI Taxonomy" id="89065"/>
    <lineage>
        <taxon>Bacteria</taxon>
        <taxon>Pseudomonadati</taxon>
        <taxon>Pseudomonadota</taxon>
        <taxon>Gammaproteobacteria</taxon>
        <taxon>Pseudomonadales</taxon>
        <taxon>Pseudomonadaceae</taxon>
        <taxon>Pseudomonas</taxon>
    </lineage>
</organism>
<evidence type="ECO:0000313" key="2">
    <source>
        <dbReference type="EMBL" id="SDJ38626.1"/>
    </source>
</evidence>
<dbReference type="SMART" id="SM00507">
    <property type="entry name" value="HNHc"/>
    <property type="match status" value="1"/>
</dbReference>
<dbReference type="GO" id="GO:0004519">
    <property type="term" value="F:endonuclease activity"/>
    <property type="evidence" value="ECO:0007669"/>
    <property type="project" value="UniProtKB-KW"/>
</dbReference>